<dbReference type="PANTHER" id="PTHR10155:SF5">
    <property type="entry name" value="SUPPRESSOR OF CYTOKINE SIGNALING 7"/>
    <property type="match status" value="1"/>
</dbReference>
<reference evidence="9 10" key="1">
    <citation type="submission" date="2022-01" db="EMBL/GenBank/DDBJ databases">
        <title>A chromosomal length assembly of Cordylochernes scorpioides.</title>
        <authorList>
            <person name="Zeh D."/>
            <person name="Zeh J."/>
        </authorList>
    </citation>
    <scope>NUCLEOTIDE SEQUENCE [LARGE SCALE GENOMIC DNA]</scope>
    <source>
        <strain evidence="9">IN4F17</strain>
        <tissue evidence="9">Whole Body</tissue>
    </source>
</reference>
<keyword evidence="4 5" id="KW-0727">SH2 domain</keyword>
<feature type="domain" description="SH2" evidence="7">
    <location>
        <begin position="627"/>
        <end position="733"/>
    </location>
</feature>
<evidence type="ECO:0000256" key="6">
    <source>
        <dbReference type="SAM" id="MobiDB-lite"/>
    </source>
</evidence>
<evidence type="ECO:0000256" key="5">
    <source>
        <dbReference type="PROSITE-ProRule" id="PRU00191"/>
    </source>
</evidence>
<dbReference type="CDD" id="cd10388">
    <property type="entry name" value="SH2_SOCS7"/>
    <property type="match status" value="1"/>
</dbReference>
<name>A0ABY6K6L5_9ARAC</name>
<dbReference type="EMBL" id="CP092864">
    <property type="protein sequence ID" value="UYV64192.1"/>
    <property type="molecule type" value="Genomic_DNA"/>
</dbReference>
<dbReference type="InterPro" id="IPR036860">
    <property type="entry name" value="SH2_dom_sf"/>
</dbReference>
<feature type="region of interest" description="Disordered" evidence="6">
    <location>
        <begin position="43"/>
        <end position="73"/>
    </location>
</feature>
<dbReference type="SUPFAM" id="SSF55550">
    <property type="entry name" value="SH2 domain"/>
    <property type="match status" value="1"/>
</dbReference>
<feature type="region of interest" description="Disordered" evidence="6">
    <location>
        <begin position="453"/>
        <end position="494"/>
    </location>
</feature>
<feature type="compositionally biased region" description="Polar residues" evidence="6">
    <location>
        <begin position="453"/>
        <end position="468"/>
    </location>
</feature>
<feature type="region of interest" description="Disordered" evidence="6">
    <location>
        <begin position="192"/>
        <end position="248"/>
    </location>
</feature>
<dbReference type="SMART" id="SM00252">
    <property type="entry name" value="SH2"/>
    <property type="match status" value="1"/>
</dbReference>
<dbReference type="PANTHER" id="PTHR10155">
    <property type="entry name" value="PHOSPHATIDYLINOSITOL 3-KINASE REGULATORY SUBUNIT"/>
    <property type="match status" value="1"/>
</dbReference>
<dbReference type="Gene3D" id="3.30.505.10">
    <property type="entry name" value="SH2 domain"/>
    <property type="match status" value="1"/>
</dbReference>
<feature type="region of interest" description="Disordered" evidence="6">
    <location>
        <begin position="540"/>
        <end position="576"/>
    </location>
</feature>
<feature type="region of interest" description="Disordered" evidence="6">
    <location>
        <begin position="333"/>
        <end position="352"/>
    </location>
</feature>
<sequence>MKFNQAVSCCSCTWPFTVPRYNISKGEMTTEKLDFILVSPDNPHSSSLPSSVDNADSLKSPNMSADSGFEGDNNRPLLLQPTLSLPKEEAICFWRKDVSDALAMGDMKKSLEDSDFNESPLEKKSVCESDPEEAANLNSETYCNGHCDRTIWLEEDDPLIQHKECKQNCANCFPSPDSEKDLVSSDVEAASGCDTLTSPEEGLPASSAEPTEGREDCPRQEDNVGLLVPSSSSQTFTGHQDPSSPKETLRGASLKYLRSQSEPSQYTTIVKPKAVKPQPIVQLGGYRSSLESLHSSHFVDAFNQRQERLSAFQERPSSSLSHNESTMHFFFSKSLETPPLPPSQELSVSRKELSLSETNGAFSANRVSSLNSLHTYADIDASTLVSKRKAKKKAVDHASSSTDSSETSPVKRHSMPWDLFWSHDSKNSPNYDPYQEPIHMTLEEVRTSLQTLDTSLTESLSDTNTHPSSSKHPRKSLGSFLWPRRVREKRTSGKKDEYKLLQRKSFPTSLRAAFNNFFGLKKESISSSINSSLAASSSGLAASSGSNFPTSHSTEELQGACSGSPKTSPFTNRALPPLPSGDPLIWADPIVIGGESWNLDLGDQSDESTKRKMDYAASIEKVKDCGWYWGPISGEMAERLLLNEPDGSFVVRDSSDEHYIFSLTFKLNGMVRHVRIEHDHGNFSFGCKQKFRSNTIVEFIENAVAHSRSGRYLFFLHRRPVLGPMQVQLLHPVSRFKQVQSLQHLCRYALPRHLSSQYGVLHSHASRDVTEESQTISLYTPQKSFIFRNHSCDNIDVQRPRFVILKHVRKDLIDSLPLPRKLQCYLNTPHYYSELALISL</sequence>
<proteinExistence type="predicted"/>
<evidence type="ECO:0000259" key="7">
    <source>
        <dbReference type="PROSITE" id="PS50001"/>
    </source>
</evidence>
<evidence type="ECO:0000256" key="4">
    <source>
        <dbReference type="ARBA" id="ARBA00022999"/>
    </source>
</evidence>
<keyword evidence="3" id="KW-0833">Ubl conjugation pathway</keyword>
<dbReference type="SUPFAM" id="SSF158235">
    <property type="entry name" value="SOCS box-like"/>
    <property type="match status" value="1"/>
</dbReference>
<dbReference type="InterPro" id="IPR000980">
    <property type="entry name" value="SH2"/>
</dbReference>
<dbReference type="PROSITE" id="PS50225">
    <property type="entry name" value="SOCS"/>
    <property type="match status" value="1"/>
</dbReference>
<evidence type="ECO:0000259" key="8">
    <source>
        <dbReference type="PROSITE" id="PS50225"/>
    </source>
</evidence>
<dbReference type="Pfam" id="PF00017">
    <property type="entry name" value="SH2"/>
    <property type="match status" value="1"/>
</dbReference>
<dbReference type="InterPro" id="IPR036036">
    <property type="entry name" value="SOCS_box-like_dom_sf"/>
</dbReference>
<dbReference type="PROSITE" id="PS50001">
    <property type="entry name" value="SH2"/>
    <property type="match status" value="1"/>
</dbReference>
<evidence type="ECO:0000256" key="2">
    <source>
        <dbReference type="ARBA" id="ARBA00022700"/>
    </source>
</evidence>
<gene>
    <name evidence="9" type="ORF">LAZ67_2007010</name>
</gene>
<dbReference type="InterPro" id="IPR001496">
    <property type="entry name" value="SOCS_box"/>
</dbReference>
<keyword evidence="1" id="KW-0341">Growth regulation</keyword>
<evidence type="ECO:0000313" key="9">
    <source>
        <dbReference type="EMBL" id="UYV64192.1"/>
    </source>
</evidence>
<dbReference type="InterPro" id="IPR035866">
    <property type="entry name" value="SOCS7_SH2"/>
</dbReference>
<evidence type="ECO:0000313" key="10">
    <source>
        <dbReference type="Proteomes" id="UP001235939"/>
    </source>
</evidence>
<feature type="compositionally biased region" description="Low complexity" evidence="6">
    <location>
        <begin position="399"/>
        <end position="408"/>
    </location>
</feature>
<protein>
    <submittedName>
        <fullName evidence="9">SOCS7</fullName>
    </submittedName>
</protein>
<feature type="domain" description="SOCS box" evidence="8">
    <location>
        <begin position="728"/>
        <end position="832"/>
    </location>
</feature>
<keyword evidence="10" id="KW-1185">Reference proteome</keyword>
<evidence type="ECO:0000256" key="1">
    <source>
        <dbReference type="ARBA" id="ARBA00022604"/>
    </source>
</evidence>
<feature type="compositionally biased region" description="Polar residues" evidence="6">
    <location>
        <begin position="43"/>
        <end position="65"/>
    </location>
</feature>
<feature type="compositionally biased region" description="Basic and acidic residues" evidence="6">
    <location>
        <begin position="211"/>
        <end position="222"/>
    </location>
</feature>
<feature type="region of interest" description="Disordered" evidence="6">
    <location>
        <begin position="393"/>
        <end position="412"/>
    </location>
</feature>
<feature type="compositionally biased region" description="Polar residues" evidence="6">
    <location>
        <begin position="229"/>
        <end position="246"/>
    </location>
</feature>
<organism evidence="9 10">
    <name type="scientific">Cordylochernes scorpioides</name>
    <dbReference type="NCBI Taxonomy" id="51811"/>
    <lineage>
        <taxon>Eukaryota</taxon>
        <taxon>Metazoa</taxon>
        <taxon>Ecdysozoa</taxon>
        <taxon>Arthropoda</taxon>
        <taxon>Chelicerata</taxon>
        <taxon>Arachnida</taxon>
        <taxon>Pseudoscorpiones</taxon>
        <taxon>Cheliferoidea</taxon>
        <taxon>Chernetidae</taxon>
        <taxon>Cordylochernes</taxon>
    </lineage>
</organism>
<accession>A0ABY6K6L5</accession>
<evidence type="ECO:0000256" key="3">
    <source>
        <dbReference type="ARBA" id="ARBA00022786"/>
    </source>
</evidence>
<dbReference type="Proteomes" id="UP001235939">
    <property type="component" value="Chromosome 02"/>
</dbReference>
<keyword evidence="2" id="KW-0734">Signal transduction inhibitor</keyword>